<dbReference type="EMBL" id="JBIMZQ010000021">
    <property type="protein sequence ID" value="KAL3665155.1"/>
    <property type="molecule type" value="Genomic_DNA"/>
</dbReference>
<sequence>MGDNMSPCEIKLTTRLLEQSQSKRTDTGMIRRWPSSLRAIDDRTSRLLVARWGKMLSTESLEIVTCKVEVAMSESSAIESSRTS</sequence>
<evidence type="ECO:0000313" key="2">
    <source>
        <dbReference type="Proteomes" id="UP001632037"/>
    </source>
</evidence>
<organism evidence="1 2">
    <name type="scientific">Phytophthora oleae</name>
    <dbReference type="NCBI Taxonomy" id="2107226"/>
    <lineage>
        <taxon>Eukaryota</taxon>
        <taxon>Sar</taxon>
        <taxon>Stramenopiles</taxon>
        <taxon>Oomycota</taxon>
        <taxon>Peronosporomycetes</taxon>
        <taxon>Peronosporales</taxon>
        <taxon>Peronosporaceae</taxon>
        <taxon>Phytophthora</taxon>
    </lineage>
</organism>
<gene>
    <name evidence="1" type="ORF">V7S43_009784</name>
</gene>
<reference evidence="1 2" key="1">
    <citation type="submission" date="2024-09" db="EMBL/GenBank/DDBJ databases">
        <title>Genome sequencing and assembly of Phytophthora oleae, isolate VK10A, causative agent of rot of olive drupes.</title>
        <authorList>
            <person name="Conti Taguali S."/>
            <person name="Riolo M."/>
            <person name="La Spada F."/>
            <person name="Cacciola S.O."/>
            <person name="Dionisio G."/>
        </authorList>
    </citation>
    <scope>NUCLEOTIDE SEQUENCE [LARGE SCALE GENOMIC DNA]</scope>
    <source>
        <strain evidence="1 2">VK10A</strain>
    </source>
</reference>
<dbReference type="Proteomes" id="UP001632037">
    <property type="component" value="Unassembled WGS sequence"/>
</dbReference>
<accession>A0ABD3FHY5</accession>
<dbReference type="AlphaFoldDB" id="A0ABD3FHY5"/>
<protein>
    <submittedName>
        <fullName evidence="1">Uncharacterized protein</fullName>
    </submittedName>
</protein>
<name>A0ABD3FHY5_9STRA</name>
<comment type="caution">
    <text evidence="1">The sequence shown here is derived from an EMBL/GenBank/DDBJ whole genome shotgun (WGS) entry which is preliminary data.</text>
</comment>
<proteinExistence type="predicted"/>
<evidence type="ECO:0000313" key="1">
    <source>
        <dbReference type="EMBL" id="KAL3665155.1"/>
    </source>
</evidence>
<keyword evidence="2" id="KW-1185">Reference proteome</keyword>